<dbReference type="PATRIC" id="fig|818.23.peg.2979"/>
<evidence type="ECO:0000313" key="10">
    <source>
        <dbReference type="Proteomes" id="UP000283616"/>
    </source>
</evidence>
<dbReference type="AlphaFoldDB" id="A0A0P0FFD0"/>
<dbReference type="EMBL" id="JAQNVG010000001">
    <property type="protein sequence ID" value="MDC2234343.1"/>
    <property type="molecule type" value="Genomic_DNA"/>
</dbReference>
<dbReference type="EMBL" id="JAHYQA010000005">
    <property type="protein sequence ID" value="MCE9237877.1"/>
    <property type="molecule type" value="Genomic_DNA"/>
</dbReference>
<proteinExistence type="predicted"/>
<reference evidence="2 9" key="1">
    <citation type="submission" date="2015-09" db="EMBL/GenBank/DDBJ databases">
        <authorList>
            <consortium name="Pathogen Informatics"/>
        </authorList>
    </citation>
    <scope>NUCLEOTIDE SEQUENCE [LARGE SCALE GENOMIC DNA]</scope>
    <source>
        <strain evidence="2 9">2789STDY5834899</strain>
    </source>
</reference>
<accession>C6IEY7</accession>
<dbReference type="EMBL" id="WCSY01000043">
    <property type="protein sequence ID" value="KAB4304836.1"/>
    <property type="molecule type" value="Genomic_DNA"/>
</dbReference>
<dbReference type="EMBL" id="AP022660">
    <property type="protein sequence ID" value="BCA49790.1"/>
    <property type="molecule type" value="Genomic_DNA"/>
</dbReference>
<evidence type="ECO:0000313" key="3">
    <source>
        <dbReference type="EMBL" id="KAB4304836.1"/>
    </source>
</evidence>
<dbReference type="EMBL" id="CZAP01000011">
    <property type="protein sequence ID" value="CUP74215.1"/>
    <property type="molecule type" value="Genomic_DNA"/>
</dbReference>
<evidence type="ECO:0000313" key="9">
    <source>
        <dbReference type="Proteomes" id="UP000095576"/>
    </source>
</evidence>
<dbReference type="Proteomes" id="UP000095576">
    <property type="component" value="Unassembled WGS sequence"/>
</dbReference>
<sequence>MKYLITLPWMPYPATDGGKQGSFNMLMELQNMIDITLIYPVFFKKQMACQYLLEKQLPKVKVYPFEYYKNKDGIKSQYSLFRLHRIITRKFLKQPYLATPIYKDAYIDFVNEIIKKERIDIVQNEYFEQLYMVYAIPNTVKKVFIQHEIQYIAKERLIQQREYPSSVRYLATMQRIQEINALNEYDQVITMTDIDKNILMCDGVRAPISASPSFIPLPDNIAYKECERSSICFIGGSGHNPNLNGVTWFLDNVWSLILKENPNFTFKIIGKWDEKIKTEYQKKYRNLFFCGFVDNLAMVISECIMVIPILIGSGIRMKILESVNFYSPFVTTTVGVEGLDFINGKECIIADEPQAFATGVLKIATDKVLQHNLTKAAHEKLMEMYSPEASVQRRLNIYNEMLKR</sequence>
<evidence type="ECO:0000313" key="7">
    <source>
        <dbReference type="EMBL" id="RHD89562.1"/>
    </source>
</evidence>
<evidence type="ECO:0000313" key="6">
    <source>
        <dbReference type="EMBL" id="MDC2234343.1"/>
    </source>
</evidence>
<accession>A0A0P0FFD0</accession>
<dbReference type="Pfam" id="PF13692">
    <property type="entry name" value="Glyco_trans_1_4"/>
    <property type="match status" value="1"/>
</dbReference>
<dbReference type="EMBL" id="QROV01000042">
    <property type="protein sequence ID" value="RHL52989.1"/>
    <property type="molecule type" value="Genomic_DNA"/>
</dbReference>
<dbReference type="Proteomes" id="UP000500882">
    <property type="component" value="Chromosome"/>
</dbReference>
<reference evidence="6" key="6">
    <citation type="submission" date="2022-10" db="EMBL/GenBank/DDBJ databases">
        <title>Human gut microbiome strain richness.</title>
        <authorList>
            <person name="Chen-Liaw A."/>
        </authorList>
    </citation>
    <scope>NUCLEOTIDE SEQUENCE</scope>
    <source>
        <strain evidence="6">1001283st1_A3_1001283B150304_161114</strain>
    </source>
</reference>
<evidence type="ECO:0000313" key="12">
    <source>
        <dbReference type="Proteomes" id="UP000436858"/>
    </source>
</evidence>
<protein>
    <submittedName>
        <fullName evidence="1">Glycosyl transferase</fullName>
    </submittedName>
    <submittedName>
        <fullName evidence="2 3">Glycosyltransferase</fullName>
    </submittedName>
</protein>
<gene>
    <name evidence="1" type="ORF">BatF92_17320</name>
    <name evidence="8" type="ORF">DW011_23620</name>
    <name evidence="7" type="ORF">DW780_05615</name>
    <name evidence="2" type="ORF">ERS852511_03069</name>
    <name evidence="4" type="ORF">GAN91_24815</name>
    <name evidence="3" type="ORF">GAO51_27315</name>
    <name evidence="5" type="ORF">K0H07_12040</name>
    <name evidence="6" type="ORF">PO127_01110</name>
</gene>
<dbReference type="GeneID" id="60926431"/>
<evidence type="ECO:0000313" key="8">
    <source>
        <dbReference type="EMBL" id="RHL52989.1"/>
    </source>
</evidence>
<evidence type="ECO:0000313" key="1">
    <source>
        <dbReference type="EMBL" id="BCA49790.1"/>
    </source>
</evidence>
<dbReference type="RefSeq" id="WP_008766015.1">
    <property type="nucleotide sequence ID" value="NZ_AP022660.1"/>
</dbReference>
<dbReference type="Gene3D" id="3.40.50.2000">
    <property type="entry name" value="Glycogen Phosphorylase B"/>
    <property type="match status" value="2"/>
</dbReference>
<name>A0A0P0FFD0_BACT4</name>
<evidence type="ECO:0000313" key="14">
    <source>
        <dbReference type="Proteomes" id="UP000500882"/>
    </source>
</evidence>
<evidence type="ECO:0000313" key="4">
    <source>
        <dbReference type="EMBL" id="KAB4472174.1"/>
    </source>
</evidence>
<dbReference type="GO" id="GO:0016740">
    <property type="term" value="F:transferase activity"/>
    <property type="evidence" value="ECO:0007669"/>
    <property type="project" value="UniProtKB-KW"/>
</dbReference>
<dbReference type="Proteomes" id="UP000436858">
    <property type="component" value="Unassembled WGS sequence"/>
</dbReference>
<organism evidence="3 13">
    <name type="scientific">Bacteroides thetaiotaomicron</name>
    <dbReference type="NCBI Taxonomy" id="818"/>
    <lineage>
        <taxon>Bacteria</taxon>
        <taxon>Pseudomonadati</taxon>
        <taxon>Bacteroidota</taxon>
        <taxon>Bacteroidia</taxon>
        <taxon>Bacteroidales</taxon>
        <taxon>Bacteroidaceae</taxon>
        <taxon>Bacteroides</taxon>
    </lineage>
</organism>
<keyword evidence="3" id="KW-0808">Transferase</keyword>
<dbReference type="KEGG" id="btho:Btheta7330_02891"/>
<evidence type="ECO:0000313" key="2">
    <source>
        <dbReference type="EMBL" id="CUP74215.1"/>
    </source>
</evidence>
<dbReference type="EMBL" id="QSJP01000004">
    <property type="protein sequence ID" value="RHD89562.1"/>
    <property type="molecule type" value="Genomic_DNA"/>
</dbReference>
<evidence type="ECO:0000313" key="13">
    <source>
        <dbReference type="Proteomes" id="UP000440614"/>
    </source>
</evidence>
<reference evidence="5" key="5">
    <citation type="submission" date="2021-07" db="EMBL/GenBank/DDBJ databases">
        <title>Comparative genomics of Bacteroides fragilis group isolates reveals species-dependent resistance mechanisms and validates clinical tools for resistance prediction.</title>
        <authorList>
            <person name="Wallace M.J."/>
            <person name="Jean S."/>
            <person name="Wallace M.A."/>
            <person name="Carey-Ann B.D."/>
            <person name="Dantas G."/>
        </authorList>
    </citation>
    <scope>NUCLEOTIDE SEQUENCE</scope>
    <source>
        <strain evidence="5">BJH_160</strain>
    </source>
</reference>
<evidence type="ECO:0000313" key="11">
    <source>
        <dbReference type="Proteomes" id="UP000284785"/>
    </source>
</evidence>
<dbReference type="Proteomes" id="UP000284785">
    <property type="component" value="Unassembled WGS sequence"/>
</dbReference>
<dbReference type="OMA" id="FVHHELR"/>
<dbReference type="Proteomes" id="UP000440614">
    <property type="component" value="Unassembled WGS sequence"/>
</dbReference>
<reference evidence="12 13" key="3">
    <citation type="journal article" date="2019" name="Nat. Med.">
        <title>A library of human gut bacterial isolates paired with longitudinal multiomics data enables mechanistic microbiome research.</title>
        <authorList>
            <person name="Poyet M."/>
            <person name="Groussin M."/>
            <person name="Gibbons S.M."/>
            <person name="Avila-Pacheco J."/>
            <person name="Jiang X."/>
            <person name="Kearney S.M."/>
            <person name="Perrotta A.R."/>
            <person name="Berdy B."/>
            <person name="Zhao S."/>
            <person name="Lieberman T.D."/>
            <person name="Swanson P.K."/>
            <person name="Smith M."/>
            <person name="Roesemann S."/>
            <person name="Alexander J.E."/>
            <person name="Rich S.A."/>
            <person name="Livny J."/>
            <person name="Vlamakis H."/>
            <person name="Clish C."/>
            <person name="Bullock K."/>
            <person name="Deik A."/>
            <person name="Scott J."/>
            <person name="Pierce K.A."/>
            <person name="Xavier R.J."/>
            <person name="Alm E.J."/>
        </authorList>
    </citation>
    <scope>NUCLEOTIDE SEQUENCE [LARGE SCALE GENOMIC DNA]</scope>
    <source>
        <strain evidence="4 12">BIOML-A162</strain>
        <strain evidence="3 13">BIOML-A188</strain>
    </source>
</reference>
<reference evidence="10 11" key="2">
    <citation type="submission" date="2018-08" db="EMBL/GenBank/DDBJ databases">
        <title>A genome reference for cultivated species of the human gut microbiota.</title>
        <authorList>
            <person name="Zou Y."/>
            <person name="Xue W."/>
            <person name="Luo G."/>
        </authorList>
    </citation>
    <scope>NUCLEOTIDE SEQUENCE [LARGE SCALE GENOMIC DNA]</scope>
    <source>
        <strain evidence="8 10">AF37-12</strain>
        <strain evidence="7 11">AM30-26</strain>
    </source>
</reference>
<dbReference type="CDD" id="cd03801">
    <property type="entry name" value="GT4_PimA-like"/>
    <property type="match status" value="1"/>
</dbReference>
<dbReference type="Proteomes" id="UP001217776">
    <property type="component" value="Unassembled WGS sequence"/>
</dbReference>
<dbReference type="EMBL" id="WCRY01000040">
    <property type="protein sequence ID" value="KAB4472174.1"/>
    <property type="molecule type" value="Genomic_DNA"/>
</dbReference>
<dbReference type="Proteomes" id="UP000283616">
    <property type="component" value="Unassembled WGS sequence"/>
</dbReference>
<reference evidence="1 14" key="4">
    <citation type="submission" date="2020-02" db="EMBL/GenBank/DDBJ databases">
        <title>Whole-genome sequencing and comparative analysis of the genomes of Bacteroides thetaiotaomicron and Escherichia coli isolated from a healthy resident in Vietnam.</title>
        <authorList>
            <person name="Mohsin M."/>
            <person name="Tanaka K."/>
            <person name="Kawahara R."/>
            <person name="Kondo S."/>
            <person name="Noguchi H."/>
            <person name="Motooka D."/>
            <person name="Nakamura S."/>
            <person name="Khong D.T."/>
            <person name="Nguyen T.N."/>
            <person name="Tran H.T."/>
            <person name="Yamamoto Y."/>
        </authorList>
    </citation>
    <scope>NUCLEOTIDE SEQUENCE [LARGE SCALE GENOMIC DNA]</scope>
    <source>
        <strain evidence="1 14">F9-2</strain>
    </source>
</reference>
<dbReference type="SUPFAM" id="SSF53756">
    <property type="entry name" value="UDP-Glycosyltransferase/glycogen phosphorylase"/>
    <property type="match status" value="1"/>
</dbReference>
<dbReference type="Proteomes" id="UP001200544">
    <property type="component" value="Unassembled WGS sequence"/>
</dbReference>
<evidence type="ECO:0000313" key="5">
    <source>
        <dbReference type="EMBL" id="MCE9237877.1"/>
    </source>
</evidence>